<dbReference type="Proteomes" id="UP000297725">
    <property type="component" value="Unassembled WGS sequence"/>
</dbReference>
<evidence type="ECO:0000313" key="4">
    <source>
        <dbReference type="Proteomes" id="UP000296883"/>
    </source>
</evidence>
<dbReference type="Proteomes" id="UP000296883">
    <property type="component" value="Chromosome"/>
</dbReference>
<evidence type="ECO:0000313" key="3">
    <source>
        <dbReference type="EMBL" id="TFZ40864.1"/>
    </source>
</evidence>
<accession>A0A7Z1YAI6</accession>
<dbReference type="RefSeq" id="WP_135254470.1">
    <property type="nucleotide sequence ID" value="NZ_CP038865.1"/>
</dbReference>
<organism evidence="2 4">
    <name type="scientific">Vagococcus xieshaowenii</name>
    <dbReference type="NCBI Taxonomy" id="2562451"/>
    <lineage>
        <taxon>Bacteria</taxon>
        <taxon>Bacillati</taxon>
        <taxon>Bacillota</taxon>
        <taxon>Bacilli</taxon>
        <taxon>Lactobacillales</taxon>
        <taxon>Enterococcaceae</taxon>
        <taxon>Vagococcus</taxon>
    </lineage>
</organism>
<name>A0A4Z0D7K5_9ENTE</name>
<proteinExistence type="predicted"/>
<dbReference type="EMBL" id="CP038865">
    <property type="protein sequence ID" value="QCA29158.1"/>
    <property type="molecule type" value="Genomic_DNA"/>
</dbReference>
<keyword evidence="4" id="KW-1185">Reference proteome</keyword>
<reference evidence="3 5" key="1">
    <citation type="submission" date="2019-03" db="EMBL/GenBank/DDBJ databases">
        <title>Vagococcus sp. was isolated fron gut of Carduelis flavirostris.</title>
        <authorList>
            <person name="Ge Y."/>
        </authorList>
    </citation>
    <scope>NUCLEOTIDE SEQUENCE [LARGE SCALE GENOMIC DNA]</scope>
    <source>
        <strain evidence="3 5">CF-210</strain>
    </source>
</reference>
<evidence type="ECO:0008006" key="6">
    <source>
        <dbReference type="Google" id="ProtNLM"/>
    </source>
</evidence>
<evidence type="ECO:0000313" key="2">
    <source>
        <dbReference type="EMBL" id="QCA29158.1"/>
    </source>
</evidence>
<protein>
    <recommendedName>
        <fullName evidence="6">DUF4355 domain-containing protein</fullName>
    </recommendedName>
</protein>
<evidence type="ECO:0000313" key="5">
    <source>
        <dbReference type="Proteomes" id="UP000297725"/>
    </source>
</evidence>
<dbReference type="OrthoDB" id="9958815at2"/>
<dbReference type="AlphaFoldDB" id="A0A4Z0D7K5"/>
<evidence type="ECO:0000256" key="1">
    <source>
        <dbReference type="SAM" id="MobiDB-lite"/>
    </source>
</evidence>
<sequence length="114" mass="13467">MEKENILPSKDGYIDTKGMEERIKEKDKQKAEEFENYLQAMSEKEEKQRQELQELFYKAILSDKEDAEKKKEKELEQAKEQANKELDEKYEGKGVKSETTKKKDAAYRNLLGNL</sequence>
<reference evidence="2 4" key="2">
    <citation type="journal article" date="2020" name="Int. J. Syst. Evol. Microbiol.">
        <title>Vagococcus xieshaowenii sp. nov., isolated from snow finch (Montifringilla taczanowskii) cloacal content.</title>
        <authorList>
            <person name="Ge Y."/>
            <person name="Yang J."/>
            <person name="Lai X.H."/>
            <person name="Zhang G."/>
            <person name="Jin D."/>
            <person name="Lu S."/>
            <person name="Wang B."/>
            <person name="Huang Y."/>
            <person name="Huang Y."/>
            <person name="Ren Z."/>
            <person name="Zhang X."/>
            <person name="Xu J."/>
        </authorList>
    </citation>
    <scope>NUCLEOTIDE SEQUENCE [LARGE SCALE GENOMIC DNA]</scope>
    <source>
        <strain evidence="4">personal::cf-49</strain>
        <strain evidence="2">Personal::cf-49</strain>
    </source>
</reference>
<gene>
    <name evidence="3" type="ORF">E4031_05630</name>
    <name evidence="2" type="ORF">E4Z98_07460</name>
</gene>
<dbReference type="EMBL" id="SRHU01000023">
    <property type="protein sequence ID" value="TFZ40864.1"/>
    <property type="molecule type" value="Genomic_DNA"/>
</dbReference>
<dbReference type="KEGG" id="vac:E4Z98_07460"/>
<feature type="region of interest" description="Disordered" evidence="1">
    <location>
        <begin position="67"/>
        <end position="103"/>
    </location>
</feature>
<accession>A0A4Z0D7K5</accession>